<feature type="compositionally biased region" description="Polar residues" evidence="1">
    <location>
        <begin position="70"/>
        <end position="80"/>
    </location>
</feature>
<name>A0A210R0Q9_MIZYE</name>
<protein>
    <submittedName>
        <fullName evidence="2">Uncharacterized protein</fullName>
    </submittedName>
</protein>
<accession>A0A210R0Q9</accession>
<evidence type="ECO:0000256" key="1">
    <source>
        <dbReference type="SAM" id="MobiDB-lite"/>
    </source>
</evidence>
<feature type="compositionally biased region" description="Polar residues" evidence="1">
    <location>
        <begin position="36"/>
        <end position="47"/>
    </location>
</feature>
<sequence>MMALKTTTHLSSTLPHVLKEYVPDYEPKHTAPAKLLTQSGLESPTKTDQSQGQQSSGDLSRQQSHRTTVHTRTASPSPTQYGRKKKQLSDAERHEHLSEKWDLAKSEVRHDQYEQLQEKIALQKELIQKQDIYAKQRRDQAERLQLQKKETEKAKKNAREAALEQKCKESLEEDRKASRSEKKKNVKSPANSDQPSGGHDLGKAKGAARSGGFQATLPPMSRTPSNFNLKEGKNKWQKPSQEELQWYQSQLYDMFGEDADTFLHPKMEQQVKVNPALGKQGGSTQKMDQILEDLSFEGLGRIGAAKLWETLRKESIMRLLREDANIPKELKETYSAFVRQSLGSQRRIVRRNFYAEDDVPELGRLQDDSMLTGVRHNKHKMDLMYRASVNNMDRTRILNHNNPLPDLAEGEDNCVGRYLPSWMDDTDSESIPEYTKWLQTTRGTATPRIDSAKKKDPWSREELDDELILLMSRKNKPSPKPKFVFMTEKDSRVRGQFADKFKEEREYKDIPRPYAGGHPEMKSKSVMGVLENSFTSSKRAESAPLPQKFINNYESFTTPWEPLSMNALMEYKARLDTEGEGEFNMGRTKVWKTEVKVS</sequence>
<dbReference type="EMBL" id="NEDP02000976">
    <property type="protein sequence ID" value="OWF54589.1"/>
    <property type="molecule type" value="Genomic_DNA"/>
</dbReference>
<dbReference type="PANTHER" id="PTHR37352">
    <property type="entry name" value="TESTIS-SPECIFIC GENE 13 PROTEIN"/>
    <property type="match status" value="1"/>
</dbReference>
<organism evidence="2 3">
    <name type="scientific">Mizuhopecten yessoensis</name>
    <name type="common">Japanese scallop</name>
    <name type="synonym">Patinopecten yessoensis</name>
    <dbReference type="NCBI Taxonomy" id="6573"/>
    <lineage>
        <taxon>Eukaryota</taxon>
        <taxon>Metazoa</taxon>
        <taxon>Spiralia</taxon>
        <taxon>Lophotrochozoa</taxon>
        <taxon>Mollusca</taxon>
        <taxon>Bivalvia</taxon>
        <taxon>Autobranchia</taxon>
        <taxon>Pteriomorphia</taxon>
        <taxon>Pectinida</taxon>
        <taxon>Pectinoidea</taxon>
        <taxon>Pectinidae</taxon>
        <taxon>Mizuhopecten</taxon>
    </lineage>
</organism>
<gene>
    <name evidence="2" type="ORF">KP79_PYT11147</name>
</gene>
<comment type="caution">
    <text evidence="2">The sequence shown here is derived from an EMBL/GenBank/DDBJ whole genome shotgun (WGS) entry which is preliminary data.</text>
</comment>
<dbReference type="InterPro" id="IPR029241">
    <property type="entry name" value="TSGA13"/>
</dbReference>
<dbReference type="AlphaFoldDB" id="A0A210R0Q9"/>
<evidence type="ECO:0000313" key="3">
    <source>
        <dbReference type="Proteomes" id="UP000242188"/>
    </source>
</evidence>
<dbReference type="OrthoDB" id="9946729at2759"/>
<feature type="compositionally biased region" description="Basic and acidic residues" evidence="1">
    <location>
        <begin position="150"/>
        <end position="180"/>
    </location>
</feature>
<reference evidence="2 3" key="1">
    <citation type="journal article" date="2017" name="Nat. Ecol. Evol.">
        <title>Scallop genome provides insights into evolution of bilaterian karyotype and development.</title>
        <authorList>
            <person name="Wang S."/>
            <person name="Zhang J."/>
            <person name="Jiao W."/>
            <person name="Li J."/>
            <person name="Xun X."/>
            <person name="Sun Y."/>
            <person name="Guo X."/>
            <person name="Huan P."/>
            <person name="Dong B."/>
            <person name="Zhang L."/>
            <person name="Hu X."/>
            <person name="Sun X."/>
            <person name="Wang J."/>
            <person name="Zhao C."/>
            <person name="Wang Y."/>
            <person name="Wang D."/>
            <person name="Huang X."/>
            <person name="Wang R."/>
            <person name="Lv J."/>
            <person name="Li Y."/>
            <person name="Zhang Z."/>
            <person name="Liu B."/>
            <person name="Lu W."/>
            <person name="Hui Y."/>
            <person name="Liang J."/>
            <person name="Zhou Z."/>
            <person name="Hou R."/>
            <person name="Li X."/>
            <person name="Liu Y."/>
            <person name="Li H."/>
            <person name="Ning X."/>
            <person name="Lin Y."/>
            <person name="Zhao L."/>
            <person name="Xing Q."/>
            <person name="Dou J."/>
            <person name="Li Y."/>
            <person name="Mao J."/>
            <person name="Guo H."/>
            <person name="Dou H."/>
            <person name="Li T."/>
            <person name="Mu C."/>
            <person name="Jiang W."/>
            <person name="Fu Q."/>
            <person name="Fu X."/>
            <person name="Miao Y."/>
            <person name="Liu J."/>
            <person name="Yu Q."/>
            <person name="Li R."/>
            <person name="Liao H."/>
            <person name="Li X."/>
            <person name="Kong Y."/>
            <person name="Jiang Z."/>
            <person name="Chourrout D."/>
            <person name="Li R."/>
            <person name="Bao Z."/>
        </authorList>
    </citation>
    <scope>NUCLEOTIDE SEQUENCE [LARGE SCALE GENOMIC DNA]</scope>
    <source>
        <strain evidence="2 3">PY_sf001</strain>
    </source>
</reference>
<feature type="region of interest" description="Disordered" evidence="1">
    <location>
        <begin position="150"/>
        <end position="235"/>
    </location>
</feature>
<dbReference type="STRING" id="6573.A0A210R0Q9"/>
<evidence type="ECO:0000313" key="2">
    <source>
        <dbReference type="EMBL" id="OWF54589.1"/>
    </source>
</evidence>
<dbReference type="PANTHER" id="PTHR37352:SF1">
    <property type="entry name" value="TESTIS-SPECIFIC GENE 13 PROTEIN"/>
    <property type="match status" value="1"/>
</dbReference>
<feature type="region of interest" description="Disordered" evidence="1">
    <location>
        <begin position="29"/>
        <end position="98"/>
    </location>
</feature>
<feature type="compositionally biased region" description="Low complexity" evidence="1">
    <location>
        <begin position="48"/>
        <end position="62"/>
    </location>
</feature>
<keyword evidence="3" id="KW-1185">Reference proteome</keyword>
<dbReference type="Proteomes" id="UP000242188">
    <property type="component" value="Unassembled WGS sequence"/>
</dbReference>
<proteinExistence type="predicted"/>
<feature type="compositionally biased region" description="Basic and acidic residues" evidence="1">
    <location>
        <begin position="87"/>
        <end position="98"/>
    </location>
</feature>